<evidence type="ECO:0000256" key="8">
    <source>
        <dbReference type="SAM" id="MobiDB-lite"/>
    </source>
</evidence>
<dbReference type="GO" id="GO:0000166">
    <property type="term" value="F:nucleotide binding"/>
    <property type="evidence" value="ECO:0007669"/>
    <property type="project" value="UniProtKB-KW"/>
</dbReference>
<evidence type="ECO:0000256" key="2">
    <source>
        <dbReference type="ARBA" id="ARBA00006562"/>
    </source>
</evidence>
<evidence type="ECO:0000256" key="7">
    <source>
        <dbReference type="RuleBase" id="RU367113"/>
    </source>
</evidence>
<dbReference type="GO" id="GO:0003723">
    <property type="term" value="F:RNA binding"/>
    <property type="evidence" value="ECO:0007669"/>
    <property type="project" value="UniProtKB-KW"/>
</dbReference>
<protein>
    <recommendedName>
        <fullName evidence="7">Decapping nuclease</fullName>
        <ecNumber evidence="7">3.6.1.-</ecNumber>
    </recommendedName>
</protein>
<name>L8GC18_PSED2</name>
<comment type="catalytic activity">
    <reaction evidence="6">
        <text>a 5'-end NAD(+)-phospho-ribonucleoside in mRNA + H2O = a 5'-end phospho-ribonucleoside in mRNA + NAD(+) + H(+)</text>
        <dbReference type="Rhea" id="RHEA:60880"/>
        <dbReference type="Rhea" id="RHEA-COMP:15692"/>
        <dbReference type="Rhea" id="RHEA-COMP:15698"/>
        <dbReference type="ChEBI" id="CHEBI:15377"/>
        <dbReference type="ChEBI" id="CHEBI:15378"/>
        <dbReference type="ChEBI" id="CHEBI:57540"/>
        <dbReference type="ChEBI" id="CHEBI:138282"/>
        <dbReference type="ChEBI" id="CHEBI:144029"/>
    </reaction>
    <physiologicalReaction direction="left-to-right" evidence="6">
        <dbReference type="Rhea" id="RHEA:60881"/>
    </physiologicalReaction>
</comment>
<keyword evidence="7" id="KW-0547">Nucleotide-binding</keyword>
<keyword evidence="7" id="KW-0479">Metal-binding</keyword>
<dbReference type="STRING" id="658429.L8GC18"/>
<dbReference type="InterPro" id="IPR013961">
    <property type="entry name" value="RAI1"/>
</dbReference>
<proteinExistence type="inferred from homology"/>
<comment type="similarity">
    <text evidence="2 7">Belongs to the DXO/Dom3Z family.</text>
</comment>
<evidence type="ECO:0000313" key="11">
    <source>
        <dbReference type="Proteomes" id="UP000011064"/>
    </source>
</evidence>
<keyword evidence="7" id="KW-0540">Nuclease</keyword>
<comment type="subcellular location">
    <subcellularLocation>
        <location evidence="7">Nucleus</location>
    </subcellularLocation>
</comment>
<dbReference type="AlphaFoldDB" id="L8GC18"/>
<dbReference type="HOGENOM" id="CLU_024877_4_1_1"/>
<gene>
    <name evidence="10" type="ORF">GMDG_00841</name>
</gene>
<reference evidence="11" key="1">
    <citation type="submission" date="2010-09" db="EMBL/GenBank/DDBJ databases">
        <title>The genome sequence of Geomyces destructans 20631-21.</title>
        <authorList>
            <consortium name="The Broad Institute Genome Sequencing Platform"/>
            <person name="Cuomo C.A."/>
            <person name="Blehert D.S."/>
            <person name="Lorch J.M."/>
            <person name="Young S.K."/>
            <person name="Zeng Q."/>
            <person name="Gargeya S."/>
            <person name="Fitzgerald M."/>
            <person name="Haas B."/>
            <person name="Abouelleil A."/>
            <person name="Alvarado L."/>
            <person name="Arachchi H.M."/>
            <person name="Berlin A."/>
            <person name="Brown A."/>
            <person name="Chapman S.B."/>
            <person name="Chen Z."/>
            <person name="Dunbar C."/>
            <person name="Freedman E."/>
            <person name="Gearin G."/>
            <person name="Gellesch M."/>
            <person name="Goldberg J."/>
            <person name="Griggs A."/>
            <person name="Gujja S."/>
            <person name="Heiman D."/>
            <person name="Howarth C."/>
            <person name="Larson L."/>
            <person name="Lui A."/>
            <person name="MacDonald P.J.P."/>
            <person name="Montmayeur A."/>
            <person name="Murphy C."/>
            <person name="Neiman D."/>
            <person name="Pearson M."/>
            <person name="Priest M."/>
            <person name="Roberts A."/>
            <person name="Saif S."/>
            <person name="Shea T."/>
            <person name="Shenoy N."/>
            <person name="Sisk P."/>
            <person name="Stolte C."/>
            <person name="Sykes S."/>
            <person name="Wortman J."/>
            <person name="Nusbaum C."/>
            <person name="Birren B."/>
        </authorList>
    </citation>
    <scope>NUCLEOTIDE SEQUENCE [LARGE SCALE GENOMIC DNA]</scope>
    <source>
        <strain evidence="11">ATCC MYA-4855 / 20631-21</strain>
    </source>
</reference>
<dbReference type="GO" id="GO:0005829">
    <property type="term" value="C:cytosol"/>
    <property type="evidence" value="ECO:0007669"/>
    <property type="project" value="TreeGrafter"/>
</dbReference>
<comment type="cofactor">
    <cofactor evidence="1 7">
        <name>a divalent metal cation</name>
        <dbReference type="ChEBI" id="CHEBI:60240"/>
    </cofactor>
</comment>
<dbReference type="GO" id="GO:0004518">
    <property type="term" value="F:nuclease activity"/>
    <property type="evidence" value="ECO:0007669"/>
    <property type="project" value="UniProtKB-KW"/>
</dbReference>
<comment type="catalytic activity">
    <reaction evidence="4">
        <text>a 5'-end triphospho-ribonucleoside in mRNA + H2O = a 5'-end phospho-ribonucleoside in mRNA + diphosphate + H(+)</text>
        <dbReference type="Rhea" id="RHEA:78683"/>
        <dbReference type="Rhea" id="RHEA-COMP:15692"/>
        <dbReference type="Rhea" id="RHEA-COMP:17164"/>
        <dbReference type="ChEBI" id="CHEBI:15377"/>
        <dbReference type="ChEBI" id="CHEBI:15378"/>
        <dbReference type="ChEBI" id="CHEBI:33019"/>
        <dbReference type="ChEBI" id="CHEBI:138282"/>
        <dbReference type="ChEBI" id="CHEBI:167618"/>
    </reaction>
    <physiologicalReaction direction="left-to-right" evidence="4">
        <dbReference type="Rhea" id="RHEA:78684"/>
    </physiologicalReaction>
</comment>
<evidence type="ECO:0000313" key="10">
    <source>
        <dbReference type="EMBL" id="ELR10429.1"/>
    </source>
</evidence>
<organism evidence="10 11">
    <name type="scientific">Pseudogymnoascus destructans (strain ATCC MYA-4855 / 20631-21)</name>
    <name type="common">Bat white-nose syndrome fungus</name>
    <name type="synonym">Geomyces destructans</name>
    <dbReference type="NCBI Taxonomy" id="658429"/>
    <lineage>
        <taxon>Eukaryota</taxon>
        <taxon>Fungi</taxon>
        <taxon>Dikarya</taxon>
        <taxon>Ascomycota</taxon>
        <taxon>Pezizomycotina</taxon>
        <taxon>Leotiomycetes</taxon>
        <taxon>Thelebolales</taxon>
        <taxon>Thelebolaceae</taxon>
        <taxon>Pseudogymnoascus</taxon>
    </lineage>
</organism>
<dbReference type="PANTHER" id="PTHR12395">
    <property type="entry name" value="DOM-3 RELATED"/>
    <property type="match status" value="1"/>
</dbReference>
<dbReference type="InterPro" id="IPR039039">
    <property type="entry name" value="RAI1-like_fam"/>
</dbReference>
<dbReference type="OrthoDB" id="3432697at2759"/>
<dbReference type="InParanoid" id="L8GC18"/>
<feature type="domain" description="RAI1-like" evidence="9">
    <location>
        <begin position="24"/>
        <end position="369"/>
    </location>
</feature>
<evidence type="ECO:0000256" key="6">
    <source>
        <dbReference type="ARBA" id="ARBA00048124"/>
    </source>
</evidence>
<dbReference type="GO" id="GO:0110155">
    <property type="term" value="P:NAD-cap decapping"/>
    <property type="evidence" value="ECO:0007669"/>
    <property type="project" value="TreeGrafter"/>
</dbReference>
<comment type="catalytic activity">
    <reaction evidence="3">
        <text>a 5'-end (N(7)-methyl 5'-triphosphoguanosine)-ribonucleoside-ribonucleotide in mRNA + H2O = a (N(7)-methyl 5'-triphosphoguanosine)-nucleoside + a 5'-end phospho-ribonucleoside in mRNA + H(+)</text>
        <dbReference type="Rhea" id="RHEA:66928"/>
        <dbReference type="Rhea" id="RHEA-COMP:15692"/>
        <dbReference type="Rhea" id="RHEA-COMP:17313"/>
        <dbReference type="ChEBI" id="CHEBI:15377"/>
        <dbReference type="ChEBI" id="CHEBI:15378"/>
        <dbReference type="ChEBI" id="CHEBI:138282"/>
        <dbReference type="ChEBI" id="CHEBI:172876"/>
        <dbReference type="ChEBI" id="CHEBI:172877"/>
    </reaction>
    <physiologicalReaction direction="left-to-right" evidence="3">
        <dbReference type="Rhea" id="RHEA:66929"/>
    </physiologicalReaction>
</comment>
<dbReference type="Pfam" id="PF08652">
    <property type="entry name" value="RAI1"/>
    <property type="match status" value="1"/>
</dbReference>
<dbReference type="VEuPathDB" id="FungiDB:GMDG_00841"/>
<evidence type="ECO:0000256" key="5">
    <source>
        <dbReference type="ARBA" id="ARBA00046211"/>
    </source>
</evidence>
<accession>L8GC18</accession>
<comment type="function">
    <text evidence="5">Decapping enzyme for NAD-capped RNAs: specifically hydrolyzes the nicotinamide adenine dinucleotide (NAD) cap from a subset of RNAs by removing the entire NAD moiety from the 5'-end of an NAD-capped RNA. The NAD-cap is present at the 5'-end of some RNAs and snoRNAs. In contrast to the canonical 5'-end N7 methylguanosine (m7G) cap, the NAD cap promotes mRNA decay. Also acts as a non-canonical decapping enzyme that removes the entire cap structure of m7G capped or incompletely capped RNAs. Has decapping activity toward incomplete 5'-end m7G cap mRNAs such as unmethylated 5'-end-capped RNA (cap0), while it has no activity toward 2'-O-ribose methylated m7G cap (cap1). Also possesses RNA 5'-pyrophosphohydrolase activity by hydrolyzing the 5'-end triphosphate to release pyrophosphates. Stimulates exoribonuclease activity of Rat1, allowing it to degrade RNAs with stable secondary structure more effectively.</text>
</comment>
<dbReference type="FunCoup" id="L8GC18">
    <property type="interactions" value="612"/>
</dbReference>
<dbReference type="Proteomes" id="UP000011064">
    <property type="component" value="Unassembled WGS sequence"/>
</dbReference>
<dbReference type="EC" id="3.6.1.-" evidence="7"/>
<keyword evidence="7" id="KW-0378">Hydrolase</keyword>
<evidence type="ECO:0000256" key="3">
    <source>
        <dbReference type="ARBA" id="ARBA00044676"/>
    </source>
</evidence>
<keyword evidence="11" id="KW-1185">Reference proteome</keyword>
<dbReference type="EMBL" id="GL573177">
    <property type="protein sequence ID" value="ELR10429.1"/>
    <property type="molecule type" value="Genomic_DNA"/>
</dbReference>
<evidence type="ECO:0000256" key="4">
    <source>
        <dbReference type="ARBA" id="ARBA00044692"/>
    </source>
</evidence>
<dbReference type="GO" id="GO:0000956">
    <property type="term" value="P:nuclear-transcribed mRNA catabolic process"/>
    <property type="evidence" value="ECO:0007669"/>
    <property type="project" value="TreeGrafter"/>
</dbReference>
<dbReference type="PANTHER" id="PTHR12395:SF9">
    <property type="entry name" value="DECAPPING AND EXORIBONUCLEASE PROTEIN"/>
    <property type="match status" value="1"/>
</dbReference>
<evidence type="ECO:0000256" key="1">
    <source>
        <dbReference type="ARBA" id="ARBA00001968"/>
    </source>
</evidence>
<feature type="region of interest" description="Disordered" evidence="8">
    <location>
        <begin position="1"/>
        <end position="20"/>
    </location>
</feature>
<sequence length="400" mass="44941">MENPKATLPIHPPHRWTGPSAPMKRPKEIACFSYTPSHEYRPDASGLRYYYPPRLGADLCKGFETFEKLDESTDDHLESLLRTIVGVERERGGRCEADVVTWRGMMTKLLACPFEDRDGFEMNATFYQGTIYIEESHEYKAQRQARQSRVQTAPGRPSQDMMSYWGYKFETLSLLPDTWDATSREYIEGREEQIVNNAAQYCSVVQTGIGDTSLIIGGEIDAIRDLTTPPSLGLQTPPPTSQTNFVELKTSLDPSSPRDLQAFERKLLKFWLQSFLLGVPKIIVGFRSANGQLRRLEELETAKIPGIVKKRGGWDGNVAVNFGAGVLSFLKGTVNSEGVWRIRRGERSGVVECWKVEEVGHGGILSEEFINWRVKLALKERGQGEVQSEVQSEGQEGGEA</sequence>
<dbReference type="GO" id="GO:0034353">
    <property type="term" value="F:mRNA 5'-diphosphatase activity"/>
    <property type="evidence" value="ECO:0007669"/>
    <property type="project" value="TreeGrafter"/>
</dbReference>
<dbReference type="GO" id="GO:0046872">
    <property type="term" value="F:metal ion binding"/>
    <property type="evidence" value="ECO:0007669"/>
    <property type="project" value="UniProtKB-KW"/>
</dbReference>
<keyword evidence="7" id="KW-0694">RNA-binding</keyword>
<keyword evidence="7" id="KW-0539">Nucleus</keyword>
<evidence type="ECO:0000259" key="9">
    <source>
        <dbReference type="Pfam" id="PF08652"/>
    </source>
</evidence>
<dbReference type="GO" id="GO:0005634">
    <property type="term" value="C:nucleus"/>
    <property type="evidence" value="ECO:0007669"/>
    <property type="project" value="UniProtKB-SubCell"/>
</dbReference>